<dbReference type="InterPro" id="IPR036388">
    <property type="entry name" value="WH-like_DNA-bd_sf"/>
</dbReference>
<dbReference type="GO" id="GO:0016987">
    <property type="term" value="F:sigma factor activity"/>
    <property type="evidence" value="ECO:0007669"/>
    <property type="project" value="UniProtKB-KW"/>
</dbReference>
<accession>A0A7H0H142</accession>
<dbReference type="Gene3D" id="1.10.10.10">
    <property type="entry name" value="Winged helix-like DNA-binding domain superfamily/Winged helix DNA-binding domain"/>
    <property type="match status" value="1"/>
</dbReference>
<evidence type="ECO:0000256" key="1">
    <source>
        <dbReference type="ARBA" id="ARBA00010641"/>
    </source>
</evidence>
<evidence type="ECO:0000259" key="6">
    <source>
        <dbReference type="Pfam" id="PF08281"/>
    </source>
</evidence>
<evidence type="ECO:0000259" key="5">
    <source>
        <dbReference type="Pfam" id="PF04542"/>
    </source>
</evidence>
<name>A0A7H0H142_9BACT</name>
<dbReference type="PANTHER" id="PTHR43133:SF62">
    <property type="entry name" value="RNA POLYMERASE SIGMA FACTOR SIGZ"/>
    <property type="match status" value="1"/>
</dbReference>
<dbReference type="PANTHER" id="PTHR43133">
    <property type="entry name" value="RNA POLYMERASE ECF-TYPE SIGMA FACTO"/>
    <property type="match status" value="1"/>
</dbReference>
<keyword evidence="8" id="KW-1185">Reference proteome</keyword>
<comment type="similarity">
    <text evidence="1">Belongs to the sigma-70 factor family. ECF subfamily.</text>
</comment>
<dbReference type="SUPFAM" id="SSF88946">
    <property type="entry name" value="Sigma2 domain of RNA polymerase sigma factors"/>
    <property type="match status" value="1"/>
</dbReference>
<dbReference type="InterPro" id="IPR013249">
    <property type="entry name" value="RNA_pol_sigma70_r4_t2"/>
</dbReference>
<dbReference type="InterPro" id="IPR013324">
    <property type="entry name" value="RNA_pol_sigma_r3/r4-like"/>
</dbReference>
<protein>
    <submittedName>
        <fullName evidence="7">Sigma-70 family RNA polymerase sigma factor</fullName>
    </submittedName>
</protein>
<dbReference type="SUPFAM" id="SSF88659">
    <property type="entry name" value="Sigma3 and sigma4 domains of RNA polymerase sigma factors"/>
    <property type="match status" value="1"/>
</dbReference>
<gene>
    <name evidence="7" type="ORF">H9L05_21540</name>
</gene>
<dbReference type="Gene3D" id="1.10.1740.10">
    <property type="match status" value="1"/>
</dbReference>
<dbReference type="InterPro" id="IPR013325">
    <property type="entry name" value="RNA_pol_sigma_r2"/>
</dbReference>
<sequence length="186" mass="21283">MPSTPPASPLLVLDEAQLVQRLLARDEHALCLLYRQYAPTLRHAIRRLVRDEELTQDILQEGLLRIWLHIGRYDPARGRLFTWMQRICCYHAIDVLRSATHHLHTRGQSLEADAARYLPAPTTFHPEHIGLRELTQRLSPPHRALIDLLYFEGYTHVEAAKELGLPLGTAKTRARAALLALSRLAR</sequence>
<dbReference type="InterPro" id="IPR039425">
    <property type="entry name" value="RNA_pol_sigma-70-like"/>
</dbReference>
<dbReference type="AlphaFoldDB" id="A0A7H0H142"/>
<dbReference type="GO" id="GO:0006352">
    <property type="term" value="P:DNA-templated transcription initiation"/>
    <property type="evidence" value="ECO:0007669"/>
    <property type="project" value="InterPro"/>
</dbReference>
<keyword evidence="4" id="KW-0804">Transcription</keyword>
<reference evidence="7 8" key="1">
    <citation type="submission" date="2020-08" db="EMBL/GenBank/DDBJ databases">
        <title>Genome sequence of Hymenobacter qilianensis JCM 19763T.</title>
        <authorList>
            <person name="Hyun D.-W."/>
            <person name="Bae J.-W."/>
        </authorList>
    </citation>
    <scope>NUCLEOTIDE SEQUENCE [LARGE SCALE GENOMIC DNA]</scope>
    <source>
        <strain evidence="7 8">JCM 19763</strain>
        <plasmid evidence="7 8">p_unnamed1</plasmid>
    </source>
</reference>
<feature type="domain" description="RNA polymerase sigma-70 region 2" evidence="5">
    <location>
        <begin position="33"/>
        <end position="100"/>
    </location>
</feature>
<dbReference type="EMBL" id="CP060785">
    <property type="protein sequence ID" value="QNP54258.1"/>
    <property type="molecule type" value="Genomic_DNA"/>
</dbReference>
<keyword evidence="2" id="KW-0805">Transcription regulation</keyword>
<dbReference type="Pfam" id="PF08281">
    <property type="entry name" value="Sigma70_r4_2"/>
    <property type="match status" value="1"/>
</dbReference>
<proteinExistence type="inferred from homology"/>
<organism evidence="7 8">
    <name type="scientific">Hymenobacter qilianensis</name>
    <dbReference type="NCBI Taxonomy" id="1385715"/>
    <lineage>
        <taxon>Bacteria</taxon>
        <taxon>Pseudomonadati</taxon>
        <taxon>Bacteroidota</taxon>
        <taxon>Cytophagia</taxon>
        <taxon>Cytophagales</taxon>
        <taxon>Hymenobacteraceae</taxon>
        <taxon>Hymenobacter</taxon>
    </lineage>
</organism>
<feature type="domain" description="RNA polymerase sigma factor 70 region 4 type 2" evidence="6">
    <location>
        <begin position="131"/>
        <end position="181"/>
    </location>
</feature>
<dbReference type="Proteomes" id="UP000516093">
    <property type="component" value="Plasmid p_unnamed1"/>
</dbReference>
<dbReference type="InterPro" id="IPR014284">
    <property type="entry name" value="RNA_pol_sigma-70_dom"/>
</dbReference>
<evidence type="ECO:0000313" key="8">
    <source>
        <dbReference type="Proteomes" id="UP000516093"/>
    </source>
</evidence>
<evidence type="ECO:0000256" key="4">
    <source>
        <dbReference type="ARBA" id="ARBA00023163"/>
    </source>
</evidence>
<evidence type="ECO:0000313" key="7">
    <source>
        <dbReference type="EMBL" id="QNP54258.1"/>
    </source>
</evidence>
<dbReference type="InterPro" id="IPR007627">
    <property type="entry name" value="RNA_pol_sigma70_r2"/>
</dbReference>
<evidence type="ECO:0000256" key="3">
    <source>
        <dbReference type="ARBA" id="ARBA00023082"/>
    </source>
</evidence>
<dbReference type="Pfam" id="PF04542">
    <property type="entry name" value="Sigma70_r2"/>
    <property type="match status" value="1"/>
</dbReference>
<evidence type="ECO:0000256" key="2">
    <source>
        <dbReference type="ARBA" id="ARBA00023015"/>
    </source>
</evidence>
<dbReference type="RefSeq" id="WP_187734417.1">
    <property type="nucleotide sequence ID" value="NZ_BMFN01000005.1"/>
</dbReference>
<keyword evidence="3" id="KW-0731">Sigma factor</keyword>
<dbReference type="KEGG" id="hqi:H9L05_21540"/>
<dbReference type="NCBIfam" id="TIGR02937">
    <property type="entry name" value="sigma70-ECF"/>
    <property type="match status" value="1"/>
</dbReference>
<keyword evidence="7" id="KW-0614">Plasmid</keyword>
<dbReference type="GO" id="GO:0003677">
    <property type="term" value="F:DNA binding"/>
    <property type="evidence" value="ECO:0007669"/>
    <property type="project" value="InterPro"/>
</dbReference>
<geneLocation type="plasmid" evidence="7 8">
    <name>p_unnamed1</name>
</geneLocation>